<dbReference type="Proteomes" id="UP000186922">
    <property type="component" value="Unassembled WGS sequence"/>
</dbReference>
<comment type="caution">
    <text evidence="2">The sequence shown here is derived from an EMBL/GenBank/DDBJ whole genome shotgun (WGS) entry which is preliminary data.</text>
</comment>
<dbReference type="PANTHER" id="PTHR42800:SF1">
    <property type="entry name" value="EXOINULINASE INUD (AFU_ORTHOLOGUE AFUA_5G00480)"/>
    <property type="match status" value="1"/>
</dbReference>
<dbReference type="OrthoDB" id="202537at2759"/>
<dbReference type="GO" id="GO:0004575">
    <property type="term" value="F:sucrose alpha-glucosidase activity"/>
    <property type="evidence" value="ECO:0007669"/>
    <property type="project" value="TreeGrafter"/>
</dbReference>
<name>A0A1D1VR07_RAMVA</name>
<proteinExistence type="predicted"/>
<dbReference type="STRING" id="947166.A0A1D1VR07"/>
<dbReference type="GO" id="GO:0005987">
    <property type="term" value="P:sucrose catabolic process"/>
    <property type="evidence" value="ECO:0007669"/>
    <property type="project" value="TreeGrafter"/>
</dbReference>
<dbReference type="GO" id="GO:0005737">
    <property type="term" value="C:cytoplasm"/>
    <property type="evidence" value="ECO:0007669"/>
    <property type="project" value="TreeGrafter"/>
</dbReference>
<keyword evidence="3" id="KW-1185">Reference proteome</keyword>
<gene>
    <name evidence="2" type="primary">RvY_14339-1</name>
    <name evidence="2" type="synonym">RvY_14339.1</name>
    <name evidence="2" type="ORF">RvY_14339</name>
</gene>
<dbReference type="PANTHER" id="PTHR42800">
    <property type="entry name" value="EXOINULINASE INUD (AFU_ORTHOLOGUE AFUA_5G00480)"/>
    <property type="match status" value="1"/>
</dbReference>
<feature type="domain" description="Glycosyl hydrolase family 32 C-terminal" evidence="1">
    <location>
        <begin position="15"/>
        <end position="126"/>
    </location>
</feature>
<dbReference type="Gene3D" id="2.60.120.560">
    <property type="entry name" value="Exo-inulinase, domain 1"/>
    <property type="match status" value="1"/>
</dbReference>
<sequence>TVKGELKLVDTKRENSTGLLMVNFELAEVAEWSFVLENDLGEQVVVGYEASSRQLYVDRSSSGKLDFEIQFADKMKAPRISQDGSMDVTLLIDVESIEMFAHGGLTCMLAIFFAQKPLNCFSLKSSNVGTLLFDSIIYQA</sequence>
<reference evidence="2 3" key="1">
    <citation type="journal article" date="2016" name="Nat. Commun.">
        <title>Extremotolerant tardigrade genome and improved radiotolerance of human cultured cells by tardigrade-unique protein.</title>
        <authorList>
            <person name="Hashimoto T."/>
            <person name="Horikawa D.D."/>
            <person name="Saito Y."/>
            <person name="Kuwahara H."/>
            <person name="Kozuka-Hata H."/>
            <person name="Shin-I T."/>
            <person name="Minakuchi Y."/>
            <person name="Ohishi K."/>
            <person name="Motoyama A."/>
            <person name="Aizu T."/>
            <person name="Enomoto A."/>
            <person name="Kondo K."/>
            <person name="Tanaka S."/>
            <person name="Hara Y."/>
            <person name="Koshikawa S."/>
            <person name="Sagara H."/>
            <person name="Miura T."/>
            <person name="Yokobori S."/>
            <person name="Miyagawa K."/>
            <person name="Suzuki Y."/>
            <person name="Kubo T."/>
            <person name="Oyama M."/>
            <person name="Kohara Y."/>
            <person name="Fujiyama A."/>
            <person name="Arakawa K."/>
            <person name="Katayama T."/>
            <person name="Toyoda A."/>
            <person name="Kunieda T."/>
        </authorList>
    </citation>
    <scope>NUCLEOTIDE SEQUENCE [LARGE SCALE GENOMIC DNA]</scope>
    <source>
        <strain evidence="2 3">YOKOZUNA-1</strain>
    </source>
</reference>
<dbReference type="EMBL" id="BDGG01000010">
    <property type="protein sequence ID" value="GAV03990.1"/>
    <property type="molecule type" value="Genomic_DNA"/>
</dbReference>
<evidence type="ECO:0000259" key="1">
    <source>
        <dbReference type="Pfam" id="PF08244"/>
    </source>
</evidence>
<dbReference type="Pfam" id="PF08244">
    <property type="entry name" value="Glyco_hydro_32C"/>
    <property type="match status" value="1"/>
</dbReference>
<evidence type="ECO:0000313" key="3">
    <source>
        <dbReference type="Proteomes" id="UP000186922"/>
    </source>
</evidence>
<dbReference type="InterPro" id="IPR013189">
    <property type="entry name" value="Glyco_hydro_32_C"/>
</dbReference>
<accession>A0A1D1VR07</accession>
<dbReference type="InterPro" id="IPR013320">
    <property type="entry name" value="ConA-like_dom_sf"/>
</dbReference>
<dbReference type="SUPFAM" id="SSF49899">
    <property type="entry name" value="Concanavalin A-like lectins/glucanases"/>
    <property type="match status" value="1"/>
</dbReference>
<dbReference type="AlphaFoldDB" id="A0A1D1VR07"/>
<organism evidence="2 3">
    <name type="scientific">Ramazzottius varieornatus</name>
    <name type="common">Water bear</name>
    <name type="synonym">Tardigrade</name>
    <dbReference type="NCBI Taxonomy" id="947166"/>
    <lineage>
        <taxon>Eukaryota</taxon>
        <taxon>Metazoa</taxon>
        <taxon>Ecdysozoa</taxon>
        <taxon>Tardigrada</taxon>
        <taxon>Eutardigrada</taxon>
        <taxon>Parachela</taxon>
        <taxon>Hypsibioidea</taxon>
        <taxon>Ramazzottiidae</taxon>
        <taxon>Ramazzottius</taxon>
    </lineage>
</organism>
<protein>
    <recommendedName>
        <fullName evidence="1">Glycosyl hydrolase family 32 C-terminal domain-containing protein</fullName>
    </recommendedName>
</protein>
<evidence type="ECO:0000313" key="2">
    <source>
        <dbReference type="EMBL" id="GAV03990.1"/>
    </source>
</evidence>
<feature type="non-terminal residue" evidence="2">
    <location>
        <position position="1"/>
    </location>
</feature>